<accession>A0A1J1HY71</accession>
<keyword evidence="3" id="KW-1185">Reference proteome</keyword>
<dbReference type="STRING" id="568069.A0A1J1HY71"/>
<name>A0A1J1HY71_9DIPT</name>
<feature type="coiled-coil region" evidence="1">
    <location>
        <begin position="189"/>
        <end position="216"/>
    </location>
</feature>
<proteinExistence type="predicted"/>
<reference evidence="2 3" key="1">
    <citation type="submission" date="2015-04" db="EMBL/GenBank/DDBJ databases">
        <authorList>
            <person name="Syromyatnikov M.Y."/>
            <person name="Popov V.N."/>
        </authorList>
    </citation>
    <scope>NUCLEOTIDE SEQUENCE [LARGE SCALE GENOMIC DNA]</scope>
</reference>
<evidence type="ECO:0000313" key="3">
    <source>
        <dbReference type="Proteomes" id="UP000183832"/>
    </source>
</evidence>
<gene>
    <name evidence="2" type="primary">putative CG13247</name>
    <name evidence="2" type="ORF">CLUMA_CG006103</name>
</gene>
<dbReference type="Proteomes" id="UP000183832">
    <property type="component" value="Unassembled WGS sequence"/>
</dbReference>
<evidence type="ECO:0000256" key="1">
    <source>
        <dbReference type="SAM" id="Coils"/>
    </source>
</evidence>
<keyword evidence="1" id="KW-0175">Coiled coil</keyword>
<protein>
    <submittedName>
        <fullName evidence="2">CLUMA_CG006103, isoform A</fullName>
    </submittedName>
</protein>
<dbReference type="OrthoDB" id="6475149at2759"/>
<evidence type="ECO:0000313" key="2">
    <source>
        <dbReference type="EMBL" id="CRK92506.1"/>
    </source>
</evidence>
<organism evidence="2 3">
    <name type="scientific">Clunio marinus</name>
    <dbReference type="NCBI Taxonomy" id="568069"/>
    <lineage>
        <taxon>Eukaryota</taxon>
        <taxon>Metazoa</taxon>
        <taxon>Ecdysozoa</taxon>
        <taxon>Arthropoda</taxon>
        <taxon>Hexapoda</taxon>
        <taxon>Insecta</taxon>
        <taxon>Pterygota</taxon>
        <taxon>Neoptera</taxon>
        <taxon>Endopterygota</taxon>
        <taxon>Diptera</taxon>
        <taxon>Nematocera</taxon>
        <taxon>Chironomoidea</taxon>
        <taxon>Chironomidae</taxon>
        <taxon>Clunio</taxon>
    </lineage>
</organism>
<dbReference type="AlphaFoldDB" id="A0A1J1HY71"/>
<dbReference type="EMBL" id="CVRI01000030">
    <property type="protein sequence ID" value="CRK92506.1"/>
    <property type="molecule type" value="Genomic_DNA"/>
</dbReference>
<sequence>MTVSNQSSSGQLTRENVSESNVTVKPLIVRSVDNDKSLPKETQMAQCTITSGDIKASAQATFSKKLEGFCSTDDMNDLKRIISTLELKFLDEIYYLRNMIQSLLPQHFHYQPHMSHQQYQTPYSSYHEPNYRYQMPVNQRNYYNHYSDTSHQQTTQRTFIPTLPTTQQSMTASTSEHQTIYTTKAPEVLKAMKHDLKSLEINKSRLSKKIEETTTQETITTPQATPTKNEYTYYWKLENFPEVFNHAKKSEVFSHVFNVKGLFLRIRATLQEFDNQNLLLGIEHLANIENSDKMEIEISDGLVFKEIAEEKLFQYSFSIMDQSRPNHDLISPIYWNTDSESYLIPNSFHLLANYLKLRN</sequence>